<dbReference type="InterPro" id="IPR004089">
    <property type="entry name" value="MCPsignal_dom"/>
</dbReference>
<gene>
    <name evidence="8" type="ORF">O1D97_01370</name>
</gene>
<keyword evidence="6" id="KW-0472">Membrane</keyword>
<evidence type="ECO:0000256" key="4">
    <source>
        <dbReference type="PROSITE-ProRule" id="PRU00284"/>
    </source>
</evidence>
<dbReference type="RefSeq" id="WP_269122123.1">
    <property type="nucleotide sequence ID" value="NZ_JAPUBN010000006.1"/>
</dbReference>
<sequence>MSAKVKIISSIGAMLSVIILIISLTSFFNFKSSSTSNYEHSLDLKSFLISNALEQRMLRYFDSLNISSAKISINADGTVDLDNLKKELNNLQQELGVLEAYAAVKSGTTYLPGGEIQNFNAKSLEREWFVRTFAGEKNIVTKPYTSSQNHLVMALAVPIIRNSQVIGVLSVNLAIDQLTKFISSLSDNNQIWVLREDGFIMAAKAPEFIGKNLFELRPTYAQHKDKASSHHTYELDGVEYVVGNTKIQSNNWSVWAWDSVDNINKDSDENLIESLVIAIILILISLLITYTLVVKLIYVPIGGEPTEIEDLVKRVSHGDLSFKRSTTDSDATGIYASVLTMIENLKSSMHSINEAADQLHLSSSQVNKTAESISTSSSEQMNHLEHSSSSMEEMTATVEEVARNALDASISAKEATDTSNIGLTLVNEMNNNIQTLVGGIEDVVIVTNRLELETQSIGSILEVINGISEQTNLLALNAAIEAARAGEHGRGFAVVADEVRGLANRTKESTNEIQDMINRLQSEAKTSVSMMEENVTNAKSTSDKSSNTAKAIDSIRESILSIQDKNNQIATAAEQQTQVSSEISKSVYDIFNKAKENFSLSTANTERSQKLTEIASNLKKTVDFFKF</sequence>
<evidence type="ECO:0000313" key="8">
    <source>
        <dbReference type="EMBL" id="MCZ2720325.1"/>
    </source>
</evidence>
<feature type="transmembrane region" description="Helical" evidence="6">
    <location>
        <begin position="275"/>
        <end position="298"/>
    </location>
</feature>
<evidence type="ECO:0000313" key="9">
    <source>
        <dbReference type="Proteomes" id="UP001149719"/>
    </source>
</evidence>
<dbReference type="PANTHER" id="PTHR32089">
    <property type="entry name" value="METHYL-ACCEPTING CHEMOTAXIS PROTEIN MCPB"/>
    <property type="match status" value="1"/>
</dbReference>
<keyword evidence="5" id="KW-0175">Coiled coil</keyword>
<dbReference type="CDD" id="cd11386">
    <property type="entry name" value="MCP_signal"/>
    <property type="match status" value="1"/>
</dbReference>
<dbReference type="SUPFAM" id="SSF103190">
    <property type="entry name" value="Sensory domain-like"/>
    <property type="match status" value="1"/>
</dbReference>
<dbReference type="Proteomes" id="UP001149719">
    <property type="component" value="Unassembled WGS sequence"/>
</dbReference>
<proteinExistence type="inferred from homology"/>
<comment type="similarity">
    <text evidence="3">Belongs to the methyl-accepting chemotaxis (MCP) protein family.</text>
</comment>
<comment type="subcellular location">
    <subcellularLocation>
        <location evidence="1">Membrane</location>
    </subcellularLocation>
</comment>
<evidence type="ECO:0000256" key="3">
    <source>
        <dbReference type="ARBA" id="ARBA00029447"/>
    </source>
</evidence>
<evidence type="ECO:0000259" key="7">
    <source>
        <dbReference type="PROSITE" id="PS50111"/>
    </source>
</evidence>
<accession>A0ABT4JPL8</accession>
<dbReference type="Pfam" id="PF00015">
    <property type="entry name" value="MCPsignal"/>
    <property type="match status" value="1"/>
</dbReference>
<comment type="caution">
    <text evidence="8">The sequence shown here is derived from an EMBL/GenBank/DDBJ whole genome shotgun (WGS) entry which is preliminary data.</text>
</comment>
<evidence type="ECO:0000256" key="5">
    <source>
        <dbReference type="SAM" id="Coils"/>
    </source>
</evidence>
<keyword evidence="6" id="KW-1133">Transmembrane helix</keyword>
<evidence type="ECO:0000256" key="1">
    <source>
        <dbReference type="ARBA" id="ARBA00004370"/>
    </source>
</evidence>
<keyword evidence="6" id="KW-0812">Transmembrane</keyword>
<feature type="domain" description="Methyl-accepting transducer" evidence="7">
    <location>
        <begin position="355"/>
        <end position="591"/>
    </location>
</feature>
<organism evidence="8 9">
    <name type="scientific">Marinomonas phaeophyticola</name>
    <dbReference type="NCBI Taxonomy" id="3004091"/>
    <lineage>
        <taxon>Bacteria</taxon>
        <taxon>Pseudomonadati</taxon>
        <taxon>Pseudomonadota</taxon>
        <taxon>Gammaproteobacteria</taxon>
        <taxon>Oceanospirillales</taxon>
        <taxon>Oceanospirillaceae</taxon>
        <taxon>Marinomonas</taxon>
    </lineage>
</organism>
<keyword evidence="9" id="KW-1185">Reference proteome</keyword>
<evidence type="ECO:0000256" key="2">
    <source>
        <dbReference type="ARBA" id="ARBA00023224"/>
    </source>
</evidence>
<keyword evidence="2 4" id="KW-0807">Transducer</keyword>
<name>A0ABT4JPL8_9GAMM</name>
<dbReference type="PROSITE" id="PS50111">
    <property type="entry name" value="CHEMOTAXIS_TRANSDUC_2"/>
    <property type="match status" value="1"/>
</dbReference>
<dbReference type="InterPro" id="IPR029151">
    <property type="entry name" value="Sensor-like_sf"/>
</dbReference>
<feature type="transmembrane region" description="Helical" evidence="6">
    <location>
        <begin position="7"/>
        <end position="28"/>
    </location>
</feature>
<dbReference type="Gene3D" id="1.10.287.950">
    <property type="entry name" value="Methyl-accepting chemotaxis protein"/>
    <property type="match status" value="1"/>
</dbReference>
<dbReference type="PANTHER" id="PTHR32089:SF120">
    <property type="entry name" value="METHYL-ACCEPTING CHEMOTAXIS PROTEIN TLPQ"/>
    <property type="match status" value="1"/>
</dbReference>
<dbReference type="SMART" id="SM00283">
    <property type="entry name" value="MA"/>
    <property type="match status" value="1"/>
</dbReference>
<evidence type="ECO:0000256" key="6">
    <source>
        <dbReference type="SAM" id="Phobius"/>
    </source>
</evidence>
<dbReference type="SUPFAM" id="SSF58104">
    <property type="entry name" value="Methyl-accepting chemotaxis protein (MCP) signaling domain"/>
    <property type="match status" value="1"/>
</dbReference>
<protein>
    <submittedName>
        <fullName evidence="8">Methyl-accepting chemotaxis protein</fullName>
    </submittedName>
</protein>
<feature type="coiled-coil region" evidence="5">
    <location>
        <begin position="74"/>
        <end position="101"/>
    </location>
</feature>
<dbReference type="Gene3D" id="3.30.450.20">
    <property type="entry name" value="PAS domain"/>
    <property type="match status" value="2"/>
</dbReference>
<reference evidence="8" key="1">
    <citation type="submission" date="2022-12" db="EMBL/GenBank/DDBJ databases">
        <title>Marinomonas 15G1-11 sp. nov, isolated from marine algae.</title>
        <authorList>
            <person name="Butt M."/>
            <person name="Choi D.G."/>
            <person name="Kim J.M."/>
            <person name="Lee J.K."/>
            <person name="Baek J.H."/>
            <person name="Jeon C.O."/>
        </authorList>
    </citation>
    <scope>NUCLEOTIDE SEQUENCE</scope>
    <source>
        <strain evidence="8">15G1-11</strain>
    </source>
</reference>
<dbReference type="EMBL" id="JAPUBN010000006">
    <property type="protein sequence ID" value="MCZ2720325.1"/>
    <property type="molecule type" value="Genomic_DNA"/>
</dbReference>